<evidence type="ECO:0000313" key="4">
    <source>
        <dbReference type="Proteomes" id="UP001597373"/>
    </source>
</evidence>
<organism evidence="3 4">
    <name type="scientific">Chelativorans composti</name>
    <dbReference type="NCBI Taxonomy" id="768533"/>
    <lineage>
        <taxon>Bacteria</taxon>
        <taxon>Pseudomonadati</taxon>
        <taxon>Pseudomonadota</taxon>
        <taxon>Alphaproteobacteria</taxon>
        <taxon>Hyphomicrobiales</taxon>
        <taxon>Phyllobacteriaceae</taxon>
        <taxon>Chelativorans</taxon>
    </lineage>
</organism>
<dbReference type="Proteomes" id="UP001597373">
    <property type="component" value="Unassembled WGS sequence"/>
</dbReference>
<feature type="domain" description="J" evidence="2">
    <location>
        <begin position="169"/>
        <end position="240"/>
    </location>
</feature>
<dbReference type="InterPro" id="IPR036869">
    <property type="entry name" value="J_dom_sf"/>
</dbReference>
<dbReference type="Gene3D" id="1.10.287.110">
    <property type="entry name" value="DnaJ domain"/>
    <property type="match status" value="1"/>
</dbReference>
<keyword evidence="4" id="KW-1185">Reference proteome</keyword>
<dbReference type="PRINTS" id="PR00625">
    <property type="entry name" value="JDOMAIN"/>
</dbReference>
<evidence type="ECO:0000313" key="3">
    <source>
        <dbReference type="EMBL" id="MFD2260356.1"/>
    </source>
</evidence>
<dbReference type="InterPro" id="IPR029024">
    <property type="entry name" value="TerB-like"/>
</dbReference>
<dbReference type="InterPro" id="IPR007791">
    <property type="entry name" value="DjlA_N"/>
</dbReference>
<gene>
    <name evidence="3" type="ORF">ACFSMZ_11345</name>
</gene>
<evidence type="ECO:0000259" key="2">
    <source>
        <dbReference type="PROSITE" id="PS50076"/>
    </source>
</evidence>
<dbReference type="CDD" id="cd06257">
    <property type="entry name" value="DnaJ"/>
    <property type="match status" value="1"/>
</dbReference>
<comment type="caution">
    <text evidence="3">The sequence shown here is derived from an EMBL/GenBank/DDBJ whole genome shotgun (WGS) entry which is preliminary data.</text>
</comment>
<dbReference type="Gene3D" id="1.10.3680.10">
    <property type="entry name" value="TerB-like"/>
    <property type="match status" value="1"/>
</dbReference>
<protein>
    <submittedName>
        <fullName evidence="3">TerB family tellurite resistance protein</fullName>
    </submittedName>
</protein>
<dbReference type="SMART" id="SM00271">
    <property type="entry name" value="DnaJ"/>
    <property type="match status" value="1"/>
</dbReference>
<dbReference type="InterPro" id="IPR001623">
    <property type="entry name" value="DnaJ_domain"/>
</dbReference>
<sequence>MTILKHIAQLLARASDGVYSLVAAVREMFHHDPELRRRVAFSVALIALSAKMAKADGVVTVDEVKAFHEFFHVPPGEMANVTRLYNLAKQDIAGFETYARQMASLCSGDTHECAMLEDVLDALFHVAKADGVIHEREHRFLVRIAQIFEVNEHHFAQIEARHMVPGKADPYVLLGVSPDAPFDEIRKRYRKLVAENHPDRLIARGVPEEFIVIANGRLAALNEAYERLELMLRGKNELRA</sequence>
<keyword evidence="1" id="KW-0175">Coiled coil</keyword>
<feature type="coiled-coil region" evidence="1">
    <location>
        <begin position="211"/>
        <end position="238"/>
    </location>
</feature>
<accession>A0ABW5DK50</accession>
<dbReference type="PROSITE" id="PS50076">
    <property type="entry name" value="DNAJ_2"/>
    <property type="match status" value="1"/>
</dbReference>
<dbReference type="RefSeq" id="WP_165278562.1">
    <property type="nucleotide sequence ID" value="NZ_BAABGS010000021.1"/>
</dbReference>
<dbReference type="Pfam" id="PF05099">
    <property type="entry name" value="TerB"/>
    <property type="match status" value="1"/>
</dbReference>
<dbReference type="SUPFAM" id="SSF158682">
    <property type="entry name" value="TerB-like"/>
    <property type="match status" value="1"/>
</dbReference>
<evidence type="ECO:0000256" key="1">
    <source>
        <dbReference type="SAM" id="Coils"/>
    </source>
</evidence>
<reference evidence="4" key="1">
    <citation type="journal article" date="2019" name="Int. J. Syst. Evol. Microbiol.">
        <title>The Global Catalogue of Microorganisms (GCM) 10K type strain sequencing project: providing services to taxonomists for standard genome sequencing and annotation.</title>
        <authorList>
            <consortium name="The Broad Institute Genomics Platform"/>
            <consortium name="The Broad Institute Genome Sequencing Center for Infectious Disease"/>
            <person name="Wu L."/>
            <person name="Ma J."/>
        </authorList>
    </citation>
    <scope>NUCLEOTIDE SEQUENCE [LARGE SCALE GENOMIC DNA]</scope>
    <source>
        <strain evidence="4">KCTC 23707</strain>
    </source>
</reference>
<dbReference type="CDD" id="cd07316">
    <property type="entry name" value="terB_like_DjlA"/>
    <property type="match status" value="1"/>
</dbReference>
<dbReference type="EMBL" id="JBHUIR010000038">
    <property type="protein sequence ID" value="MFD2260356.1"/>
    <property type="molecule type" value="Genomic_DNA"/>
</dbReference>
<dbReference type="Pfam" id="PF00226">
    <property type="entry name" value="DnaJ"/>
    <property type="match status" value="1"/>
</dbReference>
<proteinExistence type="predicted"/>
<name>A0ABW5DK50_9HYPH</name>
<dbReference type="SUPFAM" id="SSF46565">
    <property type="entry name" value="Chaperone J-domain"/>
    <property type="match status" value="1"/>
</dbReference>